<reference evidence="2 3" key="1">
    <citation type="journal article" date="2014" name="World J. Microbiol. Biotechnol.">
        <title>Biodiversity and physiological characteristics of Antarctic and Arctic lichens-associated bacteria.</title>
        <authorList>
            <person name="Lee Y.M."/>
            <person name="Kim E.H."/>
            <person name="Lee H.K."/>
            <person name="Hong S.G."/>
        </authorList>
    </citation>
    <scope>NUCLEOTIDE SEQUENCE [LARGE SCALE GENOMIC DNA]</scope>
    <source>
        <strain evidence="2 3">PAMC 26569</strain>
        <plasmid evidence="2">unnamed5</plasmid>
    </source>
</reference>
<dbReference type="Proteomes" id="UP000500767">
    <property type="component" value="Plasmid unnamed5"/>
</dbReference>
<dbReference type="KEGG" id="lck:HN018_27590"/>
<accession>A0A6M8I1P2</accession>
<dbReference type="InterPro" id="IPR050861">
    <property type="entry name" value="Dihydroxyacetone_Kinase"/>
</dbReference>
<dbReference type="GO" id="GO:0019563">
    <property type="term" value="P:glycerol catabolic process"/>
    <property type="evidence" value="ECO:0007669"/>
    <property type="project" value="TreeGrafter"/>
</dbReference>
<organism evidence="2 3">
    <name type="scientific">Lichenicola cladoniae</name>
    <dbReference type="NCBI Taxonomy" id="1484109"/>
    <lineage>
        <taxon>Bacteria</taxon>
        <taxon>Pseudomonadati</taxon>
        <taxon>Pseudomonadota</taxon>
        <taxon>Alphaproteobacteria</taxon>
        <taxon>Acetobacterales</taxon>
        <taxon>Acetobacteraceae</taxon>
        <taxon>Lichenicola</taxon>
    </lineage>
</organism>
<dbReference type="EMBL" id="CP053712">
    <property type="protein sequence ID" value="QKE93891.1"/>
    <property type="molecule type" value="Genomic_DNA"/>
</dbReference>
<gene>
    <name evidence="2" type="ORF">HN018_27590</name>
</gene>
<dbReference type="PANTHER" id="PTHR28629:SF4">
    <property type="entry name" value="TRIOKINASE_FMN CYCLASE"/>
    <property type="match status" value="1"/>
</dbReference>
<sequence length="329" mass="35367">MLKKAINDPEDIVDEVIQGIVFASHGRVRSEPKSRVILRMELDEGRPMLLIGGGSGHEPMYAQFVGPGYADAVAVGNVFAAPTPNTILAGMRAIDRGQGVLLAYANFAGDNMNFDVAAEMAEDLGIRTMTVRAMDDIALPVSAGRRGMAGIFFLVKIAGAACASGRDLDAACAITTRARNETRSLSVAFRPGSLPETGEPTFSIADDEIEIGAGGHGERGIETRKVMPADKLVELMLERLIDDFALSRGHRVALLVNDSGATTMMELLIVNRRVHEVLEGIGVTVVDTWIGPYVTTQEMAGFSIAMLRLDDEIEHLLAVACKNETFLRP</sequence>
<proteinExistence type="predicted"/>
<evidence type="ECO:0000313" key="2">
    <source>
        <dbReference type="EMBL" id="QKE93891.1"/>
    </source>
</evidence>
<dbReference type="AlphaFoldDB" id="A0A6M8I1P2"/>
<dbReference type="Pfam" id="PF02733">
    <property type="entry name" value="Dak1"/>
    <property type="match status" value="1"/>
</dbReference>
<evidence type="ECO:0000259" key="1">
    <source>
        <dbReference type="PROSITE" id="PS51481"/>
    </source>
</evidence>
<feature type="domain" description="DhaK" evidence="1">
    <location>
        <begin position="8"/>
        <end position="326"/>
    </location>
</feature>
<keyword evidence="2" id="KW-0614">Plasmid</keyword>
<geneLocation type="plasmid" evidence="2 3">
    <name>unnamed5</name>
</geneLocation>
<dbReference type="Gene3D" id="3.40.50.10440">
    <property type="entry name" value="Dihydroxyacetone kinase, domain 1"/>
    <property type="match status" value="1"/>
</dbReference>
<keyword evidence="3" id="KW-1185">Reference proteome</keyword>
<evidence type="ECO:0000313" key="3">
    <source>
        <dbReference type="Proteomes" id="UP000500767"/>
    </source>
</evidence>
<dbReference type="SUPFAM" id="SSF82549">
    <property type="entry name" value="DAK1/DegV-like"/>
    <property type="match status" value="1"/>
</dbReference>
<keyword evidence="2" id="KW-0808">Transferase</keyword>
<dbReference type="PROSITE" id="PS51481">
    <property type="entry name" value="DHAK"/>
    <property type="match status" value="1"/>
</dbReference>
<keyword evidence="2" id="KW-0418">Kinase</keyword>
<protein>
    <submittedName>
        <fullName evidence="2">Dihydroxyacetone kinase subunit DhaK</fullName>
    </submittedName>
</protein>
<dbReference type="PANTHER" id="PTHR28629">
    <property type="entry name" value="TRIOKINASE/FMN CYCLASE"/>
    <property type="match status" value="1"/>
</dbReference>
<dbReference type="GO" id="GO:0004371">
    <property type="term" value="F:glycerone kinase activity"/>
    <property type="evidence" value="ECO:0007669"/>
    <property type="project" value="InterPro"/>
</dbReference>
<dbReference type="Gene3D" id="3.30.1180.20">
    <property type="entry name" value="Dihydroxyacetone kinase, domain 2"/>
    <property type="match status" value="1"/>
</dbReference>
<dbReference type="RefSeq" id="WP_171836857.1">
    <property type="nucleotide sequence ID" value="NZ_CP053712.1"/>
</dbReference>
<dbReference type="GO" id="GO:0005829">
    <property type="term" value="C:cytosol"/>
    <property type="evidence" value="ECO:0007669"/>
    <property type="project" value="TreeGrafter"/>
</dbReference>
<dbReference type="FunFam" id="3.40.50.10440:FF:000001">
    <property type="entry name" value="Dihydroxyacetone kinase, DhaK subunit"/>
    <property type="match status" value="1"/>
</dbReference>
<name>A0A6M8I1P2_9PROT</name>
<dbReference type="InterPro" id="IPR004006">
    <property type="entry name" value="DhaK_dom"/>
</dbReference>